<evidence type="ECO:0000256" key="1">
    <source>
        <dbReference type="SAM" id="SignalP"/>
    </source>
</evidence>
<organism evidence="2 3">
    <name type="scientific">Temnothorax longispinosus</name>
    <dbReference type="NCBI Taxonomy" id="300112"/>
    <lineage>
        <taxon>Eukaryota</taxon>
        <taxon>Metazoa</taxon>
        <taxon>Ecdysozoa</taxon>
        <taxon>Arthropoda</taxon>
        <taxon>Hexapoda</taxon>
        <taxon>Insecta</taxon>
        <taxon>Pterygota</taxon>
        <taxon>Neoptera</taxon>
        <taxon>Endopterygota</taxon>
        <taxon>Hymenoptera</taxon>
        <taxon>Apocrita</taxon>
        <taxon>Aculeata</taxon>
        <taxon>Formicoidea</taxon>
        <taxon>Formicidae</taxon>
        <taxon>Myrmicinae</taxon>
        <taxon>Temnothorax</taxon>
    </lineage>
</organism>
<dbReference type="EMBL" id="QBLH01002112">
    <property type="protein sequence ID" value="TGZ49556.1"/>
    <property type="molecule type" value="Genomic_DNA"/>
</dbReference>
<proteinExistence type="predicted"/>
<keyword evidence="1" id="KW-0732">Signal</keyword>
<comment type="caution">
    <text evidence="2">The sequence shown here is derived from an EMBL/GenBank/DDBJ whole genome shotgun (WGS) entry which is preliminary data.</text>
</comment>
<dbReference type="AlphaFoldDB" id="A0A4S2KK55"/>
<name>A0A4S2KK55_9HYME</name>
<dbReference type="Proteomes" id="UP000310200">
    <property type="component" value="Unassembled WGS sequence"/>
</dbReference>
<accession>A0A4S2KK55</accession>
<feature type="chain" id="PRO_5020819331" evidence="1">
    <location>
        <begin position="37"/>
        <end position="200"/>
    </location>
</feature>
<evidence type="ECO:0000313" key="2">
    <source>
        <dbReference type="EMBL" id="TGZ49556.1"/>
    </source>
</evidence>
<keyword evidence="3" id="KW-1185">Reference proteome</keyword>
<reference evidence="2 3" key="1">
    <citation type="journal article" date="2019" name="Philos. Trans. R. Soc. Lond., B, Biol. Sci.">
        <title>Ant behaviour and brain gene expression of defending hosts depend on the ecological success of the intruding social parasite.</title>
        <authorList>
            <person name="Kaur R."/>
            <person name="Stoldt M."/>
            <person name="Jongepier E."/>
            <person name="Feldmeyer B."/>
            <person name="Menzel F."/>
            <person name="Bornberg-Bauer E."/>
            <person name="Foitzik S."/>
        </authorList>
    </citation>
    <scope>NUCLEOTIDE SEQUENCE [LARGE SCALE GENOMIC DNA]</scope>
    <source>
        <tissue evidence="2">Whole body</tissue>
    </source>
</reference>
<gene>
    <name evidence="2" type="ORF">DBV15_02052</name>
</gene>
<protein>
    <submittedName>
        <fullName evidence="2">Uncharacterized protein</fullName>
    </submittedName>
</protein>
<feature type="signal peptide" evidence="1">
    <location>
        <begin position="1"/>
        <end position="36"/>
    </location>
</feature>
<sequence>MVLLQRLRLPDLRLRMQLRRILGLKRLLLLLLLVRAAPSGPSDAVRIEHEHHDVDQEPYQGRQQYHLTRVNANLGAEHLSTASVFHGLYHELITQSARAWTRDTDFSTRGLKRDTHNRVLTENGIVITLYSYNNVCTFEFENNVLLPAFKVVPRPDNTGNTMKIAVSYVYTVITAPFYTGHKPAYSFPGNGERINREKHD</sequence>
<evidence type="ECO:0000313" key="3">
    <source>
        <dbReference type="Proteomes" id="UP000310200"/>
    </source>
</evidence>